<evidence type="ECO:0000259" key="1">
    <source>
        <dbReference type="Pfam" id="PF01323"/>
    </source>
</evidence>
<accession>A0AAJ0BCX0</accession>
<dbReference type="PANTHER" id="PTHR13887:SF41">
    <property type="entry name" value="THIOREDOXIN SUPERFAMILY PROTEIN"/>
    <property type="match status" value="1"/>
</dbReference>
<comment type="caution">
    <text evidence="2">The sequence shown here is derived from an EMBL/GenBank/DDBJ whole genome shotgun (WGS) entry which is preliminary data.</text>
</comment>
<dbReference type="PANTHER" id="PTHR13887">
    <property type="entry name" value="GLUTATHIONE S-TRANSFERASE KAPPA"/>
    <property type="match status" value="1"/>
</dbReference>
<proteinExistence type="predicted"/>
<feature type="domain" description="DSBA-like thioredoxin" evidence="1">
    <location>
        <begin position="5"/>
        <end position="208"/>
    </location>
</feature>
<evidence type="ECO:0000313" key="2">
    <source>
        <dbReference type="EMBL" id="KAK1755717.1"/>
    </source>
</evidence>
<dbReference type="InterPro" id="IPR001853">
    <property type="entry name" value="DSBA-like_thioredoxin_dom"/>
</dbReference>
<dbReference type="InterPro" id="IPR036249">
    <property type="entry name" value="Thioredoxin-like_sf"/>
</dbReference>
<dbReference type="GO" id="GO:0016491">
    <property type="term" value="F:oxidoreductase activity"/>
    <property type="evidence" value="ECO:0007669"/>
    <property type="project" value="InterPro"/>
</dbReference>
<evidence type="ECO:0000313" key="3">
    <source>
        <dbReference type="Proteomes" id="UP001239445"/>
    </source>
</evidence>
<dbReference type="CDD" id="cd03024">
    <property type="entry name" value="DsbA_FrnE"/>
    <property type="match status" value="1"/>
</dbReference>
<dbReference type="EMBL" id="MU839833">
    <property type="protein sequence ID" value="KAK1755717.1"/>
    <property type="molecule type" value="Genomic_DNA"/>
</dbReference>
<reference evidence="2" key="1">
    <citation type="submission" date="2023-06" db="EMBL/GenBank/DDBJ databases">
        <title>Genome-scale phylogeny and comparative genomics of the fungal order Sordariales.</title>
        <authorList>
            <consortium name="Lawrence Berkeley National Laboratory"/>
            <person name="Hensen N."/>
            <person name="Bonometti L."/>
            <person name="Westerberg I."/>
            <person name="Brannstrom I.O."/>
            <person name="Guillou S."/>
            <person name="Cros-Aarteil S."/>
            <person name="Calhoun S."/>
            <person name="Haridas S."/>
            <person name="Kuo A."/>
            <person name="Mondo S."/>
            <person name="Pangilinan J."/>
            <person name="Riley R."/>
            <person name="Labutti K."/>
            <person name="Andreopoulos B."/>
            <person name="Lipzen A."/>
            <person name="Chen C."/>
            <person name="Yanf M."/>
            <person name="Daum C."/>
            <person name="Ng V."/>
            <person name="Clum A."/>
            <person name="Steindorff A."/>
            <person name="Ohm R."/>
            <person name="Martin F."/>
            <person name="Silar P."/>
            <person name="Natvig D."/>
            <person name="Lalanne C."/>
            <person name="Gautier V."/>
            <person name="Ament-Velasquez S.L."/>
            <person name="Kruys A."/>
            <person name="Hutchinson M.I."/>
            <person name="Powell A.J."/>
            <person name="Barry K."/>
            <person name="Miller A.N."/>
            <person name="Grigoriev I.V."/>
            <person name="Debuchy R."/>
            <person name="Gladieux P."/>
            <person name="Thoren M.H."/>
            <person name="Johannesson H."/>
        </authorList>
    </citation>
    <scope>NUCLEOTIDE SEQUENCE</scope>
    <source>
        <strain evidence="2">PSN4</strain>
    </source>
</reference>
<dbReference type="SUPFAM" id="SSF52833">
    <property type="entry name" value="Thioredoxin-like"/>
    <property type="match status" value="1"/>
</dbReference>
<dbReference type="Gene3D" id="3.40.30.10">
    <property type="entry name" value="Glutaredoxin"/>
    <property type="match status" value="1"/>
</dbReference>
<name>A0AAJ0BCX0_9PEZI</name>
<protein>
    <submittedName>
        <fullName evidence="2">Thioredoxin-like protein</fullName>
    </submittedName>
</protein>
<gene>
    <name evidence="2" type="ORF">QBC47DRAFT_193994</name>
</gene>
<dbReference type="AlphaFoldDB" id="A0AAJ0BCX0"/>
<organism evidence="2 3">
    <name type="scientific">Echria macrotheca</name>
    <dbReference type="NCBI Taxonomy" id="438768"/>
    <lineage>
        <taxon>Eukaryota</taxon>
        <taxon>Fungi</taxon>
        <taxon>Dikarya</taxon>
        <taxon>Ascomycota</taxon>
        <taxon>Pezizomycotina</taxon>
        <taxon>Sordariomycetes</taxon>
        <taxon>Sordariomycetidae</taxon>
        <taxon>Sordariales</taxon>
        <taxon>Schizotheciaceae</taxon>
        <taxon>Echria</taxon>
    </lineage>
</organism>
<keyword evidence="3" id="KW-1185">Reference proteome</keyword>
<dbReference type="Pfam" id="PF01323">
    <property type="entry name" value="DSBA"/>
    <property type="match status" value="1"/>
</dbReference>
<dbReference type="Proteomes" id="UP001239445">
    <property type="component" value="Unassembled WGS sequence"/>
</dbReference>
<sequence length="225" mass="24768">MAKFTVDVYADTVCPWCYIGKKSLDAAIAQHRASFPEDDFEINWRPYILFPNAKVSAYHKKDSFTLKFGPSAPAVLARMDAAAAPYNIHLTWEGRTGSSRDSHKLILLSSSSSSSSSPQKVQSEFIDALFQGNQTQGKDISDRKGFLIPTALEHGLADDEETLLQYLDSEEADRRVDEEAARARRDVGVAAVPSYVVNGRYRVGGMQEPGVFTGLFERIRGGGGK</sequence>